<evidence type="ECO:0000313" key="1">
    <source>
        <dbReference type="EMBL" id="KAF5326776.1"/>
    </source>
</evidence>
<comment type="caution">
    <text evidence="1">The sequence shown here is derived from an EMBL/GenBank/DDBJ whole genome shotgun (WGS) entry which is preliminary data.</text>
</comment>
<name>A0A8H5BPQ8_9AGAR</name>
<protein>
    <submittedName>
        <fullName evidence="1">Uncharacterized protein</fullName>
    </submittedName>
</protein>
<dbReference type="AlphaFoldDB" id="A0A8H5BPQ8"/>
<keyword evidence="2" id="KW-1185">Reference proteome</keyword>
<sequence>MHPHVSFGCIVTTQEPVRELAATSRVIAPRRPQGRNRQHGYNPTELLCELKKELGMDAGSKSSFQKAEA</sequence>
<dbReference type="Proteomes" id="UP000567179">
    <property type="component" value="Unassembled WGS sequence"/>
</dbReference>
<proteinExistence type="predicted"/>
<reference evidence="1 2" key="1">
    <citation type="journal article" date="2020" name="ISME J.">
        <title>Uncovering the hidden diversity of litter-decomposition mechanisms in mushroom-forming fungi.</title>
        <authorList>
            <person name="Floudas D."/>
            <person name="Bentzer J."/>
            <person name="Ahren D."/>
            <person name="Johansson T."/>
            <person name="Persson P."/>
            <person name="Tunlid A."/>
        </authorList>
    </citation>
    <scope>NUCLEOTIDE SEQUENCE [LARGE SCALE GENOMIC DNA]</scope>
    <source>
        <strain evidence="1 2">CBS 101986</strain>
    </source>
</reference>
<evidence type="ECO:0000313" key="2">
    <source>
        <dbReference type="Proteomes" id="UP000567179"/>
    </source>
</evidence>
<accession>A0A8H5BPQ8</accession>
<dbReference type="EMBL" id="JAACJJ010000014">
    <property type="protein sequence ID" value="KAF5326776.1"/>
    <property type="molecule type" value="Genomic_DNA"/>
</dbReference>
<organism evidence="1 2">
    <name type="scientific">Psilocybe cf. subviscida</name>
    <dbReference type="NCBI Taxonomy" id="2480587"/>
    <lineage>
        <taxon>Eukaryota</taxon>
        <taxon>Fungi</taxon>
        <taxon>Dikarya</taxon>
        <taxon>Basidiomycota</taxon>
        <taxon>Agaricomycotina</taxon>
        <taxon>Agaricomycetes</taxon>
        <taxon>Agaricomycetidae</taxon>
        <taxon>Agaricales</taxon>
        <taxon>Agaricineae</taxon>
        <taxon>Strophariaceae</taxon>
        <taxon>Psilocybe</taxon>
    </lineage>
</organism>
<gene>
    <name evidence="1" type="ORF">D9619_003881</name>
</gene>